<evidence type="ECO:0000256" key="1">
    <source>
        <dbReference type="SAM" id="MobiDB-lite"/>
    </source>
</evidence>
<evidence type="ECO:0000313" key="2">
    <source>
        <dbReference type="EMBL" id="MCL1123537.1"/>
    </source>
</evidence>
<sequence length="299" mass="33058">MAKSQLTTEWIRVATEGETHQNVPMKKQWLIDIAETYNPQTYSARIWPEHRRWYGAWGDVLAVKTEVQDGKLRLFAKLKPNAQLITANEQDQKVFTSIELDPNFTKTDKAYLTGLGVTDEPASLGTDRLKFSCKERFITHKYGAPEQMVFSQPINDADNTTQDDKKEQSIIELFKSIFSPESSDTSQDTPMDKTQFDSLTTAITGLTTKVGELETKVETFSKKDEQTPPAGDPSGTPPKDTPPAGEQGVTAEQFSTLMTAVNGLVTKTDQLNTEFSALKQEAPGQQPDPAGAGESFSVV</sequence>
<keyword evidence="3" id="KW-1185">Reference proteome</keyword>
<proteinExistence type="predicted"/>
<dbReference type="RefSeq" id="WP_248938824.1">
    <property type="nucleotide sequence ID" value="NZ_JAKIKS010000007.1"/>
</dbReference>
<protein>
    <submittedName>
        <fullName evidence="2">GPO family capsid scaffolding protein</fullName>
    </submittedName>
</protein>
<name>A0ABT0L834_9GAMM</name>
<evidence type="ECO:0000313" key="3">
    <source>
        <dbReference type="Proteomes" id="UP001203423"/>
    </source>
</evidence>
<organism evidence="2 3">
    <name type="scientific">Shewanella surugensis</name>
    <dbReference type="NCBI Taxonomy" id="212020"/>
    <lineage>
        <taxon>Bacteria</taxon>
        <taxon>Pseudomonadati</taxon>
        <taxon>Pseudomonadota</taxon>
        <taxon>Gammaproteobacteria</taxon>
        <taxon>Alteromonadales</taxon>
        <taxon>Shewanellaceae</taxon>
        <taxon>Shewanella</taxon>
    </lineage>
</organism>
<gene>
    <name evidence="2" type="ORF">L2764_03330</name>
</gene>
<dbReference type="Pfam" id="PF05929">
    <property type="entry name" value="Phage_GPO"/>
    <property type="match status" value="1"/>
</dbReference>
<feature type="region of interest" description="Disordered" evidence="1">
    <location>
        <begin position="219"/>
        <end position="252"/>
    </location>
</feature>
<comment type="caution">
    <text evidence="2">The sequence shown here is derived from an EMBL/GenBank/DDBJ whole genome shotgun (WGS) entry which is preliminary data.</text>
</comment>
<reference evidence="2 3" key="1">
    <citation type="submission" date="2022-01" db="EMBL/GenBank/DDBJ databases">
        <title>Whole genome-based taxonomy of the Shewanellaceae.</title>
        <authorList>
            <person name="Martin-Rodriguez A.J."/>
        </authorList>
    </citation>
    <scope>NUCLEOTIDE SEQUENCE [LARGE SCALE GENOMIC DNA]</scope>
    <source>
        <strain evidence="2 3">DSM 17177</strain>
    </source>
</reference>
<dbReference type="InterPro" id="IPR009228">
    <property type="entry name" value="Capsid_scaffold_GpO"/>
</dbReference>
<feature type="region of interest" description="Disordered" evidence="1">
    <location>
        <begin position="275"/>
        <end position="299"/>
    </location>
</feature>
<dbReference type="EMBL" id="JAKIKS010000007">
    <property type="protein sequence ID" value="MCL1123537.1"/>
    <property type="molecule type" value="Genomic_DNA"/>
</dbReference>
<accession>A0ABT0L834</accession>
<dbReference type="Proteomes" id="UP001203423">
    <property type="component" value="Unassembled WGS sequence"/>
</dbReference>